<dbReference type="EMBL" id="MG807320">
    <property type="protein sequence ID" value="AVL94541.1"/>
    <property type="molecule type" value="Genomic_DNA"/>
</dbReference>
<gene>
    <name evidence="2" type="ORF">mc_155</name>
</gene>
<evidence type="ECO:0000313" key="2">
    <source>
        <dbReference type="EMBL" id="AVL94541.1"/>
    </source>
</evidence>
<dbReference type="Pfam" id="PF01661">
    <property type="entry name" value="Macro"/>
    <property type="match status" value="1"/>
</dbReference>
<dbReference type="PROSITE" id="PS51154">
    <property type="entry name" value="MACRO"/>
    <property type="match status" value="1"/>
</dbReference>
<dbReference type="Proteomes" id="UP000289600">
    <property type="component" value="Segment"/>
</dbReference>
<sequence>MKRHTIIFFDLNQDKIKVYQNILSNTKCNINLIFIHSDFENLLEKNLFHAIVSPANSFLSMTGGIDSVYAKCFPGVEDKLRRVSNKKKYAISDIQYKNTHYIVPVGKCIVSETDNKKCPYIIAAPTMKTPKDINYTNNIYLAMCSILNKIKILDDAIIIGCPCLGTGIGGVSAKKSALQVKKALLEN</sequence>
<proteinExistence type="predicted"/>
<dbReference type="SMART" id="SM00506">
    <property type="entry name" value="A1pp"/>
    <property type="match status" value="1"/>
</dbReference>
<name>A0A2P1EKX7_9VIRU</name>
<organism evidence="2 3">
    <name type="scientific">Moumouvirus australiensis</name>
    <dbReference type="NCBI Taxonomy" id="2109587"/>
    <lineage>
        <taxon>Viruses</taxon>
        <taxon>Varidnaviria</taxon>
        <taxon>Bamfordvirae</taxon>
        <taxon>Nucleocytoviricota</taxon>
        <taxon>Megaviricetes</taxon>
        <taxon>Imitervirales</taxon>
        <taxon>Mimiviridae</taxon>
        <taxon>Megamimivirinae</taxon>
        <taxon>Moumouvirus</taxon>
        <taxon>Moumouvirus australiense</taxon>
    </lineage>
</organism>
<reference evidence="3" key="1">
    <citation type="submission" date="2018-01" db="EMBL/GenBank/DDBJ databases">
        <title>Testimony of 'menage a trois' revealed by the proteome of Megavirus virophage.</title>
        <authorList>
            <person name="Jeudy S."/>
            <person name="Bertaux L."/>
            <person name="Alempic J.-M."/>
            <person name="Lartigue A."/>
            <person name="Legendre M."/>
            <person name="Philippe N."/>
            <person name="Beucher L."/>
            <person name="Biondi E."/>
            <person name="Juul S."/>
            <person name="Turner D."/>
            <person name="Coute Y."/>
            <person name="Claverie J.-M."/>
            <person name="Abergel C."/>
        </authorList>
    </citation>
    <scope>NUCLEOTIDE SEQUENCE [LARGE SCALE GENOMIC DNA]</scope>
</reference>
<dbReference type="Gene3D" id="3.40.220.10">
    <property type="entry name" value="Leucine Aminopeptidase, subunit E, domain 1"/>
    <property type="match status" value="1"/>
</dbReference>
<dbReference type="SUPFAM" id="SSF52949">
    <property type="entry name" value="Macro domain-like"/>
    <property type="match status" value="1"/>
</dbReference>
<accession>A0A2P1EKX7</accession>
<dbReference type="InterPro" id="IPR002589">
    <property type="entry name" value="Macro_dom"/>
</dbReference>
<dbReference type="InterPro" id="IPR043472">
    <property type="entry name" value="Macro_dom-like"/>
</dbReference>
<evidence type="ECO:0000313" key="3">
    <source>
        <dbReference type="Proteomes" id="UP000289600"/>
    </source>
</evidence>
<keyword evidence="3" id="KW-1185">Reference proteome</keyword>
<feature type="domain" description="Macro" evidence="1">
    <location>
        <begin position="19"/>
        <end position="187"/>
    </location>
</feature>
<protein>
    <submittedName>
        <fullName evidence="2">Macrodomain containing protein</fullName>
    </submittedName>
</protein>
<evidence type="ECO:0000259" key="1">
    <source>
        <dbReference type="PROSITE" id="PS51154"/>
    </source>
</evidence>